<dbReference type="EMBL" id="GBRH01197211">
    <property type="protein sequence ID" value="JAE00685.1"/>
    <property type="molecule type" value="Transcribed_RNA"/>
</dbReference>
<dbReference type="AlphaFoldDB" id="A0A0A9EIZ3"/>
<name>A0A0A9EIZ3_ARUDO</name>
<proteinExistence type="predicted"/>
<organism evidence="1">
    <name type="scientific">Arundo donax</name>
    <name type="common">Giant reed</name>
    <name type="synonym">Donax arundinaceus</name>
    <dbReference type="NCBI Taxonomy" id="35708"/>
    <lineage>
        <taxon>Eukaryota</taxon>
        <taxon>Viridiplantae</taxon>
        <taxon>Streptophyta</taxon>
        <taxon>Embryophyta</taxon>
        <taxon>Tracheophyta</taxon>
        <taxon>Spermatophyta</taxon>
        <taxon>Magnoliopsida</taxon>
        <taxon>Liliopsida</taxon>
        <taxon>Poales</taxon>
        <taxon>Poaceae</taxon>
        <taxon>PACMAD clade</taxon>
        <taxon>Arundinoideae</taxon>
        <taxon>Arundineae</taxon>
        <taxon>Arundo</taxon>
    </lineage>
</organism>
<reference evidence="1" key="1">
    <citation type="submission" date="2014-09" db="EMBL/GenBank/DDBJ databases">
        <authorList>
            <person name="Magalhaes I.L.F."/>
            <person name="Oliveira U."/>
            <person name="Santos F.R."/>
            <person name="Vidigal T.H.D.A."/>
            <person name="Brescovit A.D."/>
            <person name="Santos A.J."/>
        </authorList>
    </citation>
    <scope>NUCLEOTIDE SEQUENCE</scope>
    <source>
        <tissue evidence="1">Shoot tissue taken approximately 20 cm above the soil surface</tissue>
    </source>
</reference>
<evidence type="ECO:0000313" key="1">
    <source>
        <dbReference type="EMBL" id="JAE00685.1"/>
    </source>
</evidence>
<sequence length="83" mass="8513">MAFQSASLDEARAAMADWTREESSCRSSTWSVSLSSALLCCCKSFESTAASPSGAPAPAAAAAVWSPAAPIAYADLSRSLPKP</sequence>
<reference evidence="1" key="2">
    <citation type="journal article" date="2015" name="Data Brief">
        <title>Shoot transcriptome of the giant reed, Arundo donax.</title>
        <authorList>
            <person name="Barrero R.A."/>
            <person name="Guerrero F.D."/>
            <person name="Moolhuijzen P."/>
            <person name="Goolsby J.A."/>
            <person name="Tidwell J."/>
            <person name="Bellgard S.E."/>
            <person name="Bellgard M.I."/>
        </authorList>
    </citation>
    <scope>NUCLEOTIDE SEQUENCE</scope>
    <source>
        <tissue evidence="1">Shoot tissue taken approximately 20 cm above the soil surface</tissue>
    </source>
</reference>
<protein>
    <submittedName>
        <fullName evidence="1">Uncharacterized protein</fullName>
    </submittedName>
</protein>
<accession>A0A0A9EIZ3</accession>